<evidence type="ECO:0000256" key="1">
    <source>
        <dbReference type="SAM" id="SignalP"/>
    </source>
</evidence>
<name>A0A853IG09_9GAMM</name>
<feature type="chain" id="PRO_5032525746" evidence="1">
    <location>
        <begin position="27"/>
        <end position="83"/>
    </location>
</feature>
<dbReference type="EMBL" id="JACCKB010000014">
    <property type="protein sequence ID" value="NYZ66466.1"/>
    <property type="molecule type" value="Genomic_DNA"/>
</dbReference>
<keyword evidence="1" id="KW-0732">Signal</keyword>
<keyword evidence="3" id="KW-1185">Reference proteome</keyword>
<organism evidence="2 3">
    <name type="scientific">Spartinivicinus marinus</name>
    <dbReference type="NCBI Taxonomy" id="2994442"/>
    <lineage>
        <taxon>Bacteria</taxon>
        <taxon>Pseudomonadati</taxon>
        <taxon>Pseudomonadota</taxon>
        <taxon>Gammaproteobacteria</taxon>
        <taxon>Oceanospirillales</taxon>
        <taxon>Zooshikellaceae</taxon>
        <taxon>Spartinivicinus</taxon>
    </lineage>
</organism>
<evidence type="ECO:0000313" key="2">
    <source>
        <dbReference type="EMBL" id="NYZ66466.1"/>
    </source>
</evidence>
<dbReference type="Proteomes" id="UP000569732">
    <property type="component" value="Unassembled WGS sequence"/>
</dbReference>
<protein>
    <submittedName>
        <fullName evidence="2">DUF2282 domain-containing protein</fullName>
    </submittedName>
</protein>
<dbReference type="AlphaFoldDB" id="A0A853IG09"/>
<dbReference type="RefSeq" id="WP_180568495.1">
    <property type="nucleotide sequence ID" value="NZ_JACCKB010000014.1"/>
</dbReference>
<gene>
    <name evidence="2" type="ORF">H0A36_10635</name>
</gene>
<sequence length="83" mass="8485">MKKTAALSVALGTLVALSAASNIALAGDKVKCYGVIEAGKNDCAANGHSCAGQAKVDNDPNEWKYMAKTECEKLGGTIGKPKS</sequence>
<accession>A0A853IG09</accession>
<reference evidence="2 3" key="1">
    <citation type="submission" date="2020-07" db="EMBL/GenBank/DDBJ databases">
        <title>Endozoicomonas sp. nov., isolated from sediment.</title>
        <authorList>
            <person name="Gu T."/>
        </authorList>
    </citation>
    <scope>NUCLEOTIDE SEQUENCE [LARGE SCALE GENOMIC DNA]</scope>
    <source>
        <strain evidence="2 3">SM1973</strain>
    </source>
</reference>
<dbReference type="InterPro" id="IPR018740">
    <property type="entry name" value="DUF2282_membr"/>
</dbReference>
<proteinExistence type="predicted"/>
<feature type="signal peptide" evidence="1">
    <location>
        <begin position="1"/>
        <end position="26"/>
    </location>
</feature>
<comment type="caution">
    <text evidence="2">The sequence shown here is derived from an EMBL/GenBank/DDBJ whole genome shotgun (WGS) entry which is preliminary data.</text>
</comment>
<evidence type="ECO:0000313" key="3">
    <source>
        <dbReference type="Proteomes" id="UP000569732"/>
    </source>
</evidence>
<dbReference type="Pfam" id="PF10048">
    <property type="entry name" value="DUF2282"/>
    <property type="match status" value="1"/>
</dbReference>